<dbReference type="RefSeq" id="WP_281244689.1">
    <property type="nucleotide sequence ID" value="NZ_FOTY01000008.1"/>
</dbReference>
<evidence type="ECO:0000256" key="1">
    <source>
        <dbReference type="SAM" id="MobiDB-lite"/>
    </source>
</evidence>
<proteinExistence type="predicted"/>
<dbReference type="Proteomes" id="UP000199668">
    <property type="component" value="Unassembled WGS sequence"/>
</dbReference>
<dbReference type="EMBL" id="FOTY01000008">
    <property type="protein sequence ID" value="SFL92754.1"/>
    <property type="molecule type" value="Genomic_DNA"/>
</dbReference>
<accession>A0A1I4LP23</accession>
<sequence length="42" mass="4314">MPVISENADEAGVQVNKAGSGKTGGAAQNKLSFETEPEPQIL</sequence>
<dbReference type="AlphaFoldDB" id="A0A1I4LP23"/>
<evidence type="ECO:0000313" key="3">
    <source>
        <dbReference type="Proteomes" id="UP000199668"/>
    </source>
</evidence>
<gene>
    <name evidence="2" type="ORF">SAMN04488054_10883</name>
</gene>
<dbReference type="STRING" id="266892.SAMN04488054_10883"/>
<reference evidence="2 3" key="1">
    <citation type="submission" date="2016-10" db="EMBL/GenBank/DDBJ databases">
        <authorList>
            <person name="de Groot N.N."/>
        </authorList>
    </citation>
    <scope>NUCLEOTIDE SEQUENCE [LARGE SCALE GENOMIC DNA]</scope>
    <source>
        <strain evidence="2 3">CGMCC 1.6134</strain>
    </source>
</reference>
<protein>
    <submittedName>
        <fullName evidence="2">Uncharacterized protein</fullName>
    </submittedName>
</protein>
<evidence type="ECO:0000313" key="2">
    <source>
        <dbReference type="EMBL" id="SFL92754.1"/>
    </source>
</evidence>
<keyword evidence="3" id="KW-1185">Reference proteome</keyword>
<organism evidence="2 3">
    <name type="scientific">Salibacterium qingdaonense</name>
    <dbReference type="NCBI Taxonomy" id="266892"/>
    <lineage>
        <taxon>Bacteria</taxon>
        <taxon>Bacillati</taxon>
        <taxon>Bacillota</taxon>
        <taxon>Bacilli</taxon>
        <taxon>Bacillales</taxon>
        <taxon>Bacillaceae</taxon>
    </lineage>
</organism>
<feature type="region of interest" description="Disordered" evidence="1">
    <location>
        <begin position="1"/>
        <end position="42"/>
    </location>
</feature>
<name>A0A1I4LP23_9BACI</name>